<evidence type="ECO:0000256" key="2">
    <source>
        <dbReference type="ARBA" id="ARBA00022692"/>
    </source>
</evidence>
<evidence type="ECO:0000256" key="4">
    <source>
        <dbReference type="ARBA" id="ARBA00023180"/>
    </source>
</evidence>
<keyword evidence="3" id="KW-1133">Transmembrane helix</keyword>
<keyword evidence="3" id="KW-0472">Membrane</keyword>
<dbReference type="EMBL" id="JBJQND010000005">
    <property type="protein sequence ID" value="KAL3878039.1"/>
    <property type="molecule type" value="Genomic_DNA"/>
</dbReference>
<proteinExistence type="predicted"/>
<gene>
    <name evidence="7" type="ORF">ACJMK2_035675</name>
</gene>
<dbReference type="InterPro" id="IPR002126">
    <property type="entry name" value="Cadherin-like_dom"/>
</dbReference>
<protein>
    <recommendedName>
        <fullName evidence="6">Cadherin domain-containing protein</fullName>
    </recommendedName>
</protein>
<name>A0ABD3WVN3_SINWO</name>
<comment type="subcellular location">
    <subcellularLocation>
        <location evidence="1">Membrane</location>
        <topology evidence="1">Single-pass membrane protein</topology>
    </subcellularLocation>
</comment>
<feature type="non-terminal residue" evidence="7">
    <location>
        <position position="126"/>
    </location>
</feature>
<dbReference type="CDD" id="cd11304">
    <property type="entry name" value="Cadherin_repeat"/>
    <property type="match status" value="1"/>
</dbReference>
<evidence type="ECO:0000256" key="5">
    <source>
        <dbReference type="PROSITE-ProRule" id="PRU00043"/>
    </source>
</evidence>
<sequence length="126" mass="13600">MDYTQPVNTEVFRVTANDADPAPFNSITYSIIGDGAAAAVFRIQQDGRIFLNLDNSLETATVYTIRVKAEDNGVPSLSSVATISVNVNRNLQSPTFQQQQYFAIIQDLTSPGTGILTVSARDADLA</sequence>
<dbReference type="Pfam" id="PF00028">
    <property type="entry name" value="Cadherin"/>
    <property type="match status" value="1"/>
</dbReference>
<evidence type="ECO:0000313" key="8">
    <source>
        <dbReference type="Proteomes" id="UP001634394"/>
    </source>
</evidence>
<accession>A0ABD3WVN3</accession>
<dbReference type="PANTHER" id="PTHR24028:SF146">
    <property type="entry name" value="CADHERIN 96CB, ISOFORM D-RELATED"/>
    <property type="match status" value="1"/>
</dbReference>
<evidence type="ECO:0000256" key="3">
    <source>
        <dbReference type="ARBA" id="ARBA00022989"/>
    </source>
</evidence>
<dbReference type="PROSITE" id="PS50268">
    <property type="entry name" value="CADHERIN_2"/>
    <property type="match status" value="1"/>
</dbReference>
<dbReference type="SUPFAM" id="SSF49313">
    <property type="entry name" value="Cadherin-like"/>
    <property type="match status" value="1"/>
</dbReference>
<evidence type="ECO:0000256" key="1">
    <source>
        <dbReference type="ARBA" id="ARBA00004167"/>
    </source>
</evidence>
<dbReference type="InterPro" id="IPR050174">
    <property type="entry name" value="Protocadherin/Cadherin-CA"/>
</dbReference>
<comment type="caution">
    <text evidence="7">The sequence shown here is derived from an EMBL/GenBank/DDBJ whole genome shotgun (WGS) entry which is preliminary data.</text>
</comment>
<evidence type="ECO:0000259" key="6">
    <source>
        <dbReference type="PROSITE" id="PS50268"/>
    </source>
</evidence>
<keyword evidence="4" id="KW-0325">Glycoprotein</keyword>
<dbReference type="AlphaFoldDB" id="A0ABD3WVN3"/>
<keyword evidence="2" id="KW-0812">Transmembrane</keyword>
<dbReference type="PANTHER" id="PTHR24028">
    <property type="entry name" value="CADHERIN-87A"/>
    <property type="match status" value="1"/>
</dbReference>
<keyword evidence="5" id="KW-0106">Calcium</keyword>
<dbReference type="Proteomes" id="UP001634394">
    <property type="component" value="Unassembled WGS sequence"/>
</dbReference>
<keyword evidence="8" id="KW-1185">Reference proteome</keyword>
<reference evidence="7 8" key="1">
    <citation type="submission" date="2024-11" db="EMBL/GenBank/DDBJ databases">
        <title>Chromosome-level genome assembly of the freshwater bivalve Anodonta woodiana.</title>
        <authorList>
            <person name="Chen X."/>
        </authorList>
    </citation>
    <scope>NUCLEOTIDE SEQUENCE [LARGE SCALE GENOMIC DNA]</scope>
    <source>
        <strain evidence="7">MN2024</strain>
        <tissue evidence="7">Gills</tissue>
    </source>
</reference>
<dbReference type="Gene3D" id="2.60.40.60">
    <property type="entry name" value="Cadherins"/>
    <property type="match status" value="1"/>
</dbReference>
<dbReference type="InterPro" id="IPR015919">
    <property type="entry name" value="Cadherin-like_sf"/>
</dbReference>
<organism evidence="7 8">
    <name type="scientific">Sinanodonta woodiana</name>
    <name type="common">Chinese pond mussel</name>
    <name type="synonym">Anodonta woodiana</name>
    <dbReference type="NCBI Taxonomy" id="1069815"/>
    <lineage>
        <taxon>Eukaryota</taxon>
        <taxon>Metazoa</taxon>
        <taxon>Spiralia</taxon>
        <taxon>Lophotrochozoa</taxon>
        <taxon>Mollusca</taxon>
        <taxon>Bivalvia</taxon>
        <taxon>Autobranchia</taxon>
        <taxon>Heteroconchia</taxon>
        <taxon>Palaeoheterodonta</taxon>
        <taxon>Unionida</taxon>
        <taxon>Unionoidea</taxon>
        <taxon>Unionidae</taxon>
        <taxon>Unioninae</taxon>
        <taxon>Sinanodonta</taxon>
    </lineage>
</organism>
<feature type="domain" description="Cadherin" evidence="6">
    <location>
        <begin position="6"/>
        <end position="96"/>
    </location>
</feature>
<dbReference type="GO" id="GO:0016020">
    <property type="term" value="C:membrane"/>
    <property type="evidence" value="ECO:0007669"/>
    <property type="project" value="UniProtKB-SubCell"/>
</dbReference>
<evidence type="ECO:0000313" key="7">
    <source>
        <dbReference type="EMBL" id="KAL3878039.1"/>
    </source>
</evidence>
<dbReference type="SMART" id="SM00112">
    <property type="entry name" value="CA"/>
    <property type="match status" value="1"/>
</dbReference>
<dbReference type="GO" id="GO:0005509">
    <property type="term" value="F:calcium ion binding"/>
    <property type="evidence" value="ECO:0007669"/>
    <property type="project" value="UniProtKB-UniRule"/>
</dbReference>